<dbReference type="RefSeq" id="WP_253758901.1">
    <property type="nucleotide sequence ID" value="NZ_JAMZDZ010000001.1"/>
</dbReference>
<accession>A0ABV8LGK0</accession>
<evidence type="ECO:0000313" key="1">
    <source>
        <dbReference type="EMBL" id="MFC4129179.1"/>
    </source>
</evidence>
<gene>
    <name evidence="1" type="ORF">ACFOZ4_00970</name>
</gene>
<dbReference type="Proteomes" id="UP001595816">
    <property type="component" value="Unassembled WGS sequence"/>
</dbReference>
<name>A0ABV8LGK0_9ACTN</name>
<organism evidence="1 2">
    <name type="scientific">Hamadaea flava</name>
    <dbReference type="NCBI Taxonomy" id="1742688"/>
    <lineage>
        <taxon>Bacteria</taxon>
        <taxon>Bacillati</taxon>
        <taxon>Actinomycetota</taxon>
        <taxon>Actinomycetes</taxon>
        <taxon>Micromonosporales</taxon>
        <taxon>Micromonosporaceae</taxon>
        <taxon>Hamadaea</taxon>
    </lineage>
</organism>
<dbReference type="EMBL" id="JBHSAY010000003">
    <property type="protein sequence ID" value="MFC4129179.1"/>
    <property type="molecule type" value="Genomic_DNA"/>
</dbReference>
<reference evidence="2" key="1">
    <citation type="journal article" date="2019" name="Int. J. Syst. Evol. Microbiol.">
        <title>The Global Catalogue of Microorganisms (GCM) 10K type strain sequencing project: providing services to taxonomists for standard genome sequencing and annotation.</title>
        <authorList>
            <consortium name="The Broad Institute Genomics Platform"/>
            <consortium name="The Broad Institute Genome Sequencing Center for Infectious Disease"/>
            <person name="Wu L."/>
            <person name="Ma J."/>
        </authorList>
    </citation>
    <scope>NUCLEOTIDE SEQUENCE [LARGE SCALE GENOMIC DNA]</scope>
    <source>
        <strain evidence="2">CGMCC 4.7289</strain>
    </source>
</reference>
<keyword evidence="2" id="KW-1185">Reference proteome</keyword>
<evidence type="ECO:0000313" key="2">
    <source>
        <dbReference type="Proteomes" id="UP001595816"/>
    </source>
</evidence>
<comment type="caution">
    <text evidence="1">The sequence shown here is derived from an EMBL/GenBank/DDBJ whole genome shotgun (WGS) entry which is preliminary data.</text>
</comment>
<protein>
    <submittedName>
        <fullName evidence="1">Uncharacterized protein</fullName>
    </submittedName>
</protein>
<proteinExistence type="predicted"/>
<sequence length="428" mass="43766">MVLGSALLAASPSPADAVPETPGSFQIAGNTAAGRHGAYLTTAAGTQVAIDTRAYSASEHNVTIYVSSPAAGAWTVWLRGPNGGGDLTVGTYQNDGYFPSAPVNPGLGILGPDGGDSLSRLPSWFTVNRIDIAADHTVQAIDVTFVNYSAGGLADYGRLVVNYDPVPAQVRAVGAVSLDVTGRAAGSGLWRTAIGNSVFAFVSPDGVYAGGTDGLDGGGVKFTPATGKTLGVGTYKSGDGSAFAWSGRTSACNTVQTYEFTVSRLTFAADGSIDVLDAFYAGQCDTSTAQGRVLIGVSAAPAMATATVRYTSAQLGRGKNGMSIVRLGGTVTCGATTTVHITGGTEVQLSSSRSASGSFQTITVPDCRPDVATAWTATVTIAGSVVATSEASTWASYALVDPFYRYTVGNEAEFSLIKLTAEPRLQRR</sequence>